<evidence type="ECO:0000313" key="3">
    <source>
        <dbReference type="Proteomes" id="UP000299102"/>
    </source>
</evidence>
<gene>
    <name evidence="2" type="ORF">EVAR_29029_1</name>
</gene>
<feature type="compositionally biased region" description="Basic and acidic residues" evidence="1">
    <location>
        <begin position="46"/>
        <end position="61"/>
    </location>
</feature>
<dbReference type="EMBL" id="BGZK01000467">
    <property type="protein sequence ID" value="GBP45281.1"/>
    <property type="molecule type" value="Genomic_DNA"/>
</dbReference>
<evidence type="ECO:0000313" key="2">
    <source>
        <dbReference type="EMBL" id="GBP45281.1"/>
    </source>
</evidence>
<evidence type="ECO:0000256" key="1">
    <source>
        <dbReference type="SAM" id="MobiDB-lite"/>
    </source>
</evidence>
<feature type="region of interest" description="Disordered" evidence="1">
    <location>
        <begin position="30"/>
        <end position="61"/>
    </location>
</feature>
<accession>A0A4C1W2I4</accession>
<proteinExistence type="predicted"/>
<protein>
    <submittedName>
        <fullName evidence="2">Uncharacterized protein</fullName>
    </submittedName>
</protein>
<name>A0A4C1W2I4_EUMVA</name>
<dbReference type="Proteomes" id="UP000299102">
    <property type="component" value="Unassembled WGS sequence"/>
</dbReference>
<keyword evidence="3" id="KW-1185">Reference proteome</keyword>
<reference evidence="2 3" key="1">
    <citation type="journal article" date="2019" name="Commun. Biol.">
        <title>The bagworm genome reveals a unique fibroin gene that provides high tensile strength.</title>
        <authorList>
            <person name="Kono N."/>
            <person name="Nakamura H."/>
            <person name="Ohtoshi R."/>
            <person name="Tomita M."/>
            <person name="Numata K."/>
            <person name="Arakawa K."/>
        </authorList>
    </citation>
    <scope>NUCLEOTIDE SEQUENCE [LARGE SCALE GENOMIC DNA]</scope>
</reference>
<dbReference type="AlphaFoldDB" id="A0A4C1W2I4"/>
<comment type="caution">
    <text evidence="2">The sequence shown here is derived from an EMBL/GenBank/DDBJ whole genome shotgun (WGS) entry which is preliminary data.</text>
</comment>
<sequence>MSNITSRFKAPLDGFEFNQKDPHDICVIMTNEAQGFDGPRRRRASSGRDEPRRRARGRGDFDASLSFVSRRRRPAGTLARARACATGQDDTFKYPAKHCDCRISR</sequence>
<organism evidence="2 3">
    <name type="scientific">Eumeta variegata</name>
    <name type="common">Bagworm moth</name>
    <name type="synonym">Eumeta japonica</name>
    <dbReference type="NCBI Taxonomy" id="151549"/>
    <lineage>
        <taxon>Eukaryota</taxon>
        <taxon>Metazoa</taxon>
        <taxon>Ecdysozoa</taxon>
        <taxon>Arthropoda</taxon>
        <taxon>Hexapoda</taxon>
        <taxon>Insecta</taxon>
        <taxon>Pterygota</taxon>
        <taxon>Neoptera</taxon>
        <taxon>Endopterygota</taxon>
        <taxon>Lepidoptera</taxon>
        <taxon>Glossata</taxon>
        <taxon>Ditrysia</taxon>
        <taxon>Tineoidea</taxon>
        <taxon>Psychidae</taxon>
        <taxon>Oiketicinae</taxon>
        <taxon>Eumeta</taxon>
    </lineage>
</organism>